<protein>
    <submittedName>
        <fullName evidence="2">Uncharacterized protein</fullName>
    </submittedName>
</protein>
<dbReference type="PANTHER" id="PTHR21521">
    <property type="entry name" value="AMUN, ISOFORM A"/>
    <property type="match status" value="1"/>
</dbReference>
<proteinExistence type="predicted"/>
<organism evidence="2 3">
    <name type="scientific">Sporothrix epigloea</name>
    <dbReference type="NCBI Taxonomy" id="1892477"/>
    <lineage>
        <taxon>Eukaryota</taxon>
        <taxon>Fungi</taxon>
        <taxon>Dikarya</taxon>
        <taxon>Ascomycota</taxon>
        <taxon>Pezizomycotina</taxon>
        <taxon>Sordariomycetes</taxon>
        <taxon>Sordariomycetidae</taxon>
        <taxon>Ophiostomatales</taxon>
        <taxon>Ophiostomataceae</taxon>
        <taxon>Sporothrix</taxon>
    </lineage>
</organism>
<evidence type="ECO:0000256" key="1">
    <source>
        <dbReference type="SAM" id="MobiDB-lite"/>
    </source>
</evidence>
<dbReference type="Proteomes" id="UP001642502">
    <property type="component" value="Unassembled WGS sequence"/>
</dbReference>
<comment type="caution">
    <text evidence="2">The sequence shown here is derived from an EMBL/GenBank/DDBJ whole genome shotgun (WGS) entry which is preliminary data.</text>
</comment>
<accession>A0ABP0DZS1</accession>
<sequence>MVSSSLTPASISAEAFGALLARYPGVIAAVSEAKGARPGQKSLAELDAFRYSEAPSLFGRSGGRAMTKPDVLSLVDWKLRHGKFRPTLMKLVSSNDALLTQTVVEMAVSRYRSTISKNSEDAADVGDSRKLAGHVEAALAAVKEVSALKGVGPATASLLVAVHFPETCIFFSDEAYAWLAGGPRQSAPSKYNLKEYADVARGMIQLLQQLPNEYGAQDVEQVAYVLMHDEKARSTGEENLAGKPTTNPSIKGTTKTTTPAKPTAAKSFPESRKRKDPPTDAVAPLPSLDGPRRSSRHKS</sequence>
<feature type="compositionally biased region" description="Low complexity" evidence="1">
    <location>
        <begin position="253"/>
        <end position="266"/>
    </location>
</feature>
<reference evidence="2 3" key="1">
    <citation type="submission" date="2024-01" db="EMBL/GenBank/DDBJ databases">
        <authorList>
            <person name="Allen C."/>
            <person name="Tagirdzhanova G."/>
        </authorList>
    </citation>
    <scope>NUCLEOTIDE SEQUENCE [LARGE SCALE GENOMIC DNA]</scope>
    <source>
        <strain evidence="2 3">CBS 119000</strain>
    </source>
</reference>
<name>A0ABP0DZS1_9PEZI</name>
<evidence type="ECO:0000313" key="3">
    <source>
        <dbReference type="Proteomes" id="UP001642502"/>
    </source>
</evidence>
<keyword evidence="3" id="KW-1185">Reference proteome</keyword>
<feature type="compositionally biased region" description="Basic and acidic residues" evidence="1">
    <location>
        <begin position="269"/>
        <end position="278"/>
    </location>
</feature>
<dbReference type="PANTHER" id="PTHR21521:SF0">
    <property type="entry name" value="AMUN, ISOFORM A"/>
    <property type="match status" value="1"/>
</dbReference>
<gene>
    <name evidence="2" type="ORF">SEPCBS119000_005844</name>
</gene>
<evidence type="ECO:0000313" key="2">
    <source>
        <dbReference type="EMBL" id="CAK7273803.1"/>
    </source>
</evidence>
<feature type="region of interest" description="Disordered" evidence="1">
    <location>
        <begin position="234"/>
        <end position="299"/>
    </location>
</feature>
<dbReference type="EMBL" id="CAWUON010000122">
    <property type="protein sequence ID" value="CAK7273803.1"/>
    <property type="molecule type" value="Genomic_DNA"/>
</dbReference>